<dbReference type="EMBL" id="WNVC01000018">
    <property type="protein sequence ID" value="MDZ4998852.1"/>
    <property type="molecule type" value="Genomic_DNA"/>
</dbReference>
<dbReference type="RefSeq" id="WP_003479542.1">
    <property type="nucleotide sequence ID" value="NZ_CABPRN010000008.1"/>
</dbReference>
<evidence type="ECO:0000313" key="2">
    <source>
        <dbReference type="EMBL" id="NGU29395.1"/>
    </source>
</evidence>
<gene>
    <name evidence="2" type="ORF">G6Z34_04585</name>
    <name evidence="1" type="ORF">GNF79_07005</name>
</gene>
<dbReference type="Proteomes" id="UP001291306">
    <property type="component" value="Unassembled WGS sequence"/>
</dbReference>
<sequence>MSLFKTVTVELSKKRINKTILTNYVYDIMNQNIGNEEEIKKYDTQKNNRVA</sequence>
<protein>
    <submittedName>
        <fullName evidence="2">Uncharacterized protein</fullName>
    </submittedName>
</protein>
<evidence type="ECO:0000313" key="3">
    <source>
        <dbReference type="Proteomes" id="UP000481454"/>
    </source>
</evidence>
<reference evidence="2 3" key="2">
    <citation type="submission" date="2020-02" db="EMBL/GenBank/DDBJ databases">
        <title>Genomic Insights into the Phylogeny and Genetic Plasticity of the Human and Animal Enteric Pathogen Clostridium perfringens.</title>
        <authorList>
            <person name="Feng Y."/>
            <person name="Hu Y."/>
        </authorList>
    </citation>
    <scope>NUCLEOTIDE SEQUENCE [LARGE SCALE GENOMIC DNA]</scope>
    <source>
        <strain evidence="2 3">CP-40</strain>
    </source>
</reference>
<proteinExistence type="predicted"/>
<evidence type="ECO:0000313" key="1">
    <source>
        <dbReference type="EMBL" id="MDZ4998852.1"/>
    </source>
</evidence>
<accession>A0AAP6WKZ4</accession>
<dbReference type="AlphaFoldDB" id="A0AAP6WKZ4"/>
<dbReference type="EMBL" id="JAALLZ010000001">
    <property type="protein sequence ID" value="NGU29395.1"/>
    <property type="molecule type" value="Genomic_DNA"/>
</dbReference>
<dbReference type="Proteomes" id="UP000481454">
    <property type="component" value="Unassembled WGS sequence"/>
</dbReference>
<organism evidence="2 3">
    <name type="scientific">Clostridium perfringens</name>
    <dbReference type="NCBI Taxonomy" id="1502"/>
    <lineage>
        <taxon>Bacteria</taxon>
        <taxon>Bacillati</taxon>
        <taxon>Bacillota</taxon>
        <taxon>Clostridia</taxon>
        <taxon>Eubacteriales</taxon>
        <taxon>Clostridiaceae</taxon>
        <taxon>Clostridium</taxon>
    </lineage>
</organism>
<comment type="caution">
    <text evidence="2">The sequence shown here is derived from an EMBL/GenBank/DDBJ whole genome shotgun (WGS) entry which is preliminary data.</text>
</comment>
<reference evidence="1" key="1">
    <citation type="submission" date="2019-11" db="EMBL/GenBank/DDBJ databases">
        <title>Characterization of Clostridium perfringens isolates from swine manure treated agricultural soils.</title>
        <authorList>
            <person name="Wushke S.T."/>
        </authorList>
    </citation>
    <scope>NUCLEOTIDE SEQUENCE</scope>
    <source>
        <strain evidence="1">X26</strain>
    </source>
</reference>
<name>A0AAP6WKZ4_CLOPF</name>